<keyword evidence="4" id="KW-1185">Reference proteome</keyword>
<evidence type="ECO:0000256" key="1">
    <source>
        <dbReference type="SAM" id="MobiDB-lite"/>
    </source>
</evidence>
<keyword evidence="2" id="KW-1133">Transmembrane helix</keyword>
<proteinExistence type="predicted"/>
<gene>
    <name evidence="3" type="ORF">BDV40DRAFT_18188</name>
</gene>
<accession>A0A5N6V5L1</accession>
<dbReference type="Proteomes" id="UP000326950">
    <property type="component" value="Unassembled WGS sequence"/>
</dbReference>
<keyword evidence="2" id="KW-0812">Transmembrane</keyword>
<dbReference type="AlphaFoldDB" id="A0A5N6V5L1"/>
<feature type="compositionally biased region" description="Basic and acidic residues" evidence="1">
    <location>
        <begin position="73"/>
        <end position="88"/>
    </location>
</feature>
<evidence type="ECO:0000313" key="4">
    <source>
        <dbReference type="Proteomes" id="UP000326950"/>
    </source>
</evidence>
<evidence type="ECO:0000313" key="3">
    <source>
        <dbReference type="EMBL" id="KAE8166286.1"/>
    </source>
</evidence>
<reference evidence="3 4" key="1">
    <citation type="submission" date="2019-04" db="EMBL/GenBank/DDBJ databases">
        <title>Friends and foes A comparative genomics study of 23 Aspergillus species from section Flavi.</title>
        <authorList>
            <consortium name="DOE Joint Genome Institute"/>
            <person name="Kjaerbolling I."/>
            <person name="Vesth T."/>
            <person name="Frisvad J.C."/>
            <person name="Nybo J.L."/>
            <person name="Theobald S."/>
            <person name="Kildgaard S."/>
            <person name="Isbrandt T."/>
            <person name="Kuo A."/>
            <person name="Sato A."/>
            <person name="Lyhne E.K."/>
            <person name="Kogle M.E."/>
            <person name="Wiebenga A."/>
            <person name="Kun R.S."/>
            <person name="Lubbers R.J."/>
            <person name="Makela M.R."/>
            <person name="Barry K."/>
            <person name="Chovatia M."/>
            <person name="Clum A."/>
            <person name="Daum C."/>
            <person name="Haridas S."/>
            <person name="He G."/>
            <person name="LaButti K."/>
            <person name="Lipzen A."/>
            <person name="Mondo S."/>
            <person name="Riley R."/>
            <person name="Salamov A."/>
            <person name="Simmons B.A."/>
            <person name="Magnuson J.K."/>
            <person name="Henrissat B."/>
            <person name="Mortensen U.H."/>
            <person name="Larsen T.O."/>
            <person name="Devries R.P."/>
            <person name="Grigoriev I.V."/>
            <person name="Machida M."/>
            <person name="Baker S.E."/>
            <person name="Andersen M.R."/>
        </authorList>
    </citation>
    <scope>NUCLEOTIDE SEQUENCE [LARGE SCALE GENOMIC DNA]</scope>
    <source>
        <strain evidence="3 4">CBS 117626</strain>
    </source>
</reference>
<feature type="transmembrane region" description="Helical" evidence="2">
    <location>
        <begin position="38"/>
        <end position="61"/>
    </location>
</feature>
<protein>
    <submittedName>
        <fullName evidence="3">Uncharacterized protein</fullName>
    </submittedName>
</protein>
<feature type="compositionally biased region" description="Basic residues" evidence="1">
    <location>
        <begin position="89"/>
        <end position="99"/>
    </location>
</feature>
<feature type="region of interest" description="Disordered" evidence="1">
    <location>
        <begin position="73"/>
        <end position="99"/>
    </location>
</feature>
<name>A0A5N6V5L1_ASPTM</name>
<dbReference type="EMBL" id="ML738595">
    <property type="protein sequence ID" value="KAE8166286.1"/>
    <property type="molecule type" value="Genomic_DNA"/>
</dbReference>
<evidence type="ECO:0000256" key="2">
    <source>
        <dbReference type="SAM" id="Phobius"/>
    </source>
</evidence>
<sequence length="99" mass="11554">MPPPRCDIMQAKYAWPYRVALNRIGAGRSLRVYRVRGIYYIIIPLYYCLFTGEPTITMLLLTKGQEKYNTVGETKKEIQKRGEGGRGEVKKKKRKQEKL</sequence>
<organism evidence="3 4">
    <name type="scientific">Aspergillus tamarii</name>
    <dbReference type="NCBI Taxonomy" id="41984"/>
    <lineage>
        <taxon>Eukaryota</taxon>
        <taxon>Fungi</taxon>
        <taxon>Dikarya</taxon>
        <taxon>Ascomycota</taxon>
        <taxon>Pezizomycotina</taxon>
        <taxon>Eurotiomycetes</taxon>
        <taxon>Eurotiomycetidae</taxon>
        <taxon>Eurotiales</taxon>
        <taxon>Aspergillaceae</taxon>
        <taxon>Aspergillus</taxon>
        <taxon>Aspergillus subgen. Circumdati</taxon>
    </lineage>
</organism>
<keyword evidence="2" id="KW-0472">Membrane</keyword>